<evidence type="ECO:0000256" key="6">
    <source>
        <dbReference type="SAM" id="Phobius"/>
    </source>
</evidence>
<feature type="transmembrane region" description="Helical" evidence="6">
    <location>
        <begin position="71"/>
        <end position="89"/>
    </location>
</feature>
<gene>
    <name evidence="7" type="ORF">FME351_LOCUS2363</name>
</gene>
<evidence type="ECO:0000256" key="2">
    <source>
        <dbReference type="ARBA" id="ARBA00013977"/>
    </source>
</evidence>
<evidence type="ECO:0000256" key="5">
    <source>
        <dbReference type="ARBA" id="ARBA00023136"/>
    </source>
</evidence>
<feature type="transmembrane region" description="Helical" evidence="6">
    <location>
        <begin position="109"/>
        <end position="130"/>
    </location>
</feature>
<comment type="subcellular location">
    <subcellularLocation>
        <location evidence="1">Membrane</location>
        <topology evidence="1">Multi-pass membrane protein</topology>
    </subcellularLocation>
</comment>
<feature type="transmembrane region" description="Helical" evidence="6">
    <location>
        <begin position="12"/>
        <end position="31"/>
    </location>
</feature>
<proteinExistence type="predicted"/>
<dbReference type="AlphaFoldDB" id="A0A817UC04"/>
<dbReference type="GO" id="GO:0016020">
    <property type="term" value="C:membrane"/>
    <property type="evidence" value="ECO:0007669"/>
    <property type="project" value="UniProtKB-SubCell"/>
</dbReference>
<name>A0A817UC04_9BILA</name>
<accession>A0A817UC04</accession>
<evidence type="ECO:0000313" key="8">
    <source>
        <dbReference type="Proteomes" id="UP000663869"/>
    </source>
</evidence>
<evidence type="ECO:0000256" key="1">
    <source>
        <dbReference type="ARBA" id="ARBA00004141"/>
    </source>
</evidence>
<protein>
    <recommendedName>
        <fullName evidence="2">Transmembrane protein 267</fullName>
    </recommendedName>
</protein>
<evidence type="ECO:0000256" key="4">
    <source>
        <dbReference type="ARBA" id="ARBA00022989"/>
    </source>
</evidence>
<dbReference type="EMBL" id="CAJNYU010000114">
    <property type="protein sequence ID" value="CAF3329745.1"/>
    <property type="molecule type" value="Genomic_DNA"/>
</dbReference>
<sequence length="364" mass="42162">MFPLQRALLINGFTLFGLCFVSFLGDCLCFGRPFSIYSPSNTYVRALTDNLTHGLVSVFATSFLFGWTRRSLLIIALIAGSFVDIDHFIEVRSLSLYRALHDQPRDRPFLHNSLLLLIITFIVYTIELFLWRSQNTFYSIVFFLGWSTHHLRDAQRRGLTLSPLGQTSPIDHYLPIICISLIAMKLVHLFVFNTQPASYNVIVRRSTCDRTILTTFIDRLDTLHYLDLSSLQINRSTNYNNEQLNLPSKLKACSLNSTLLQFCSFMPHISLRSLELIDINIDLLSIILKMLQSLKTLCLFFTTKNVSLSSMVNYLHQSQYSQLWIHFHILSLEDYDEKQTLPSNILIMPIKNFLTCFCYRNRIK</sequence>
<keyword evidence="3 6" id="KW-0812">Transmembrane</keyword>
<feature type="transmembrane region" description="Helical" evidence="6">
    <location>
        <begin position="173"/>
        <end position="192"/>
    </location>
</feature>
<dbReference type="Proteomes" id="UP000663869">
    <property type="component" value="Unassembled WGS sequence"/>
</dbReference>
<dbReference type="PANTHER" id="PTHR13628">
    <property type="entry name" value="TRANSMEMBRANE PROTEIN 267"/>
    <property type="match status" value="1"/>
</dbReference>
<evidence type="ECO:0000313" key="7">
    <source>
        <dbReference type="EMBL" id="CAF3329745.1"/>
    </source>
</evidence>
<keyword evidence="4 6" id="KW-1133">Transmembrane helix</keyword>
<evidence type="ECO:0000256" key="3">
    <source>
        <dbReference type="ARBA" id="ARBA00022692"/>
    </source>
</evidence>
<comment type="caution">
    <text evidence="7">The sequence shown here is derived from an EMBL/GenBank/DDBJ whole genome shotgun (WGS) entry which is preliminary data.</text>
</comment>
<dbReference type="InterPro" id="IPR026572">
    <property type="entry name" value="TMEM267"/>
</dbReference>
<organism evidence="7 8">
    <name type="scientific">Rotaria socialis</name>
    <dbReference type="NCBI Taxonomy" id="392032"/>
    <lineage>
        <taxon>Eukaryota</taxon>
        <taxon>Metazoa</taxon>
        <taxon>Spiralia</taxon>
        <taxon>Gnathifera</taxon>
        <taxon>Rotifera</taxon>
        <taxon>Eurotatoria</taxon>
        <taxon>Bdelloidea</taxon>
        <taxon>Philodinida</taxon>
        <taxon>Philodinidae</taxon>
        <taxon>Rotaria</taxon>
    </lineage>
</organism>
<dbReference type="PANTHER" id="PTHR13628:SF1">
    <property type="entry name" value="TRANSMEMBRANE PROTEIN 267"/>
    <property type="match status" value="1"/>
</dbReference>
<reference evidence="7" key="1">
    <citation type="submission" date="2021-02" db="EMBL/GenBank/DDBJ databases">
        <authorList>
            <person name="Nowell W R."/>
        </authorList>
    </citation>
    <scope>NUCLEOTIDE SEQUENCE</scope>
</reference>
<keyword evidence="5 6" id="KW-0472">Membrane</keyword>